<sequence length="77" mass="8665">MFPFSAFQGFGKCHGSSIAHLCIPDLARSLEQVVHLWLPKYQFLVALFAPFISVFLFQESTRCLCPISFSVPTTKIV</sequence>
<organism evidence="1">
    <name type="scientific">Arundo donax</name>
    <name type="common">Giant reed</name>
    <name type="synonym">Donax arundinaceus</name>
    <dbReference type="NCBI Taxonomy" id="35708"/>
    <lineage>
        <taxon>Eukaryota</taxon>
        <taxon>Viridiplantae</taxon>
        <taxon>Streptophyta</taxon>
        <taxon>Embryophyta</taxon>
        <taxon>Tracheophyta</taxon>
        <taxon>Spermatophyta</taxon>
        <taxon>Magnoliopsida</taxon>
        <taxon>Liliopsida</taxon>
        <taxon>Poales</taxon>
        <taxon>Poaceae</taxon>
        <taxon>PACMAD clade</taxon>
        <taxon>Arundinoideae</taxon>
        <taxon>Arundineae</taxon>
        <taxon>Arundo</taxon>
    </lineage>
</organism>
<proteinExistence type="predicted"/>
<name>A0A0A9HQ78_ARUDO</name>
<evidence type="ECO:0000313" key="1">
    <source>
        <dbReference type="EMBL" id="JAE39285.1"/>
    </source>
</evidence>
<dbReference type="EMBL" id="GBRH01158611">
    <property type="protein sequence ID" value="JAE39285.1"/>
    <property type="molecule type" value="Transcribed_RNA"/>
</dbReference>
<reference evidence="1" key="1">
    <citation type="submission" date="2014-09" db="EMBL/GenBank/DDBJ databases">
        <authorList>
            <person name="Magalhaes I.L.F."/>
            <person name="Oliveira U."/>
            <person name="Santos F.R."/>
            <person name="Vidigal T.H.D.A."/>
            <person name="Brescovit A.D."/>
            <person name="Santos A.J."/>
        </authorList>
    </citation>
    <scope>NUCLEOTIDE SEQUENCE</scope>
    <source>
        <tissue evidence="1">Shoot tissue taken approximately 20 cm above the soil surface</tissue>
    </source>
</reference>
<accession>A0A0A9HQ78</accession>
<reference evidence="1" key="2">
    <citation type="journal article" date="2015" name="Data Brief">
        <title>Shoot transcriptome of the giant reed, Arundo donax.</title>
        <authorList>
            <person name="Barrero R.A."/>
            <person name="Guerrero F.D."/>
            <person name="Moolhuijzen P."/>
            <person name="Goolsby J.A."/>
            <person name="Tidwell J."/>
            <person name="Bellgard S.E."/>
            <person name="Bellgard M.I."/>
        </authorList>
    </citation>
    <scope>NUCLEOTIDE SEQUENCE</scope>
    <source>
        <tissue evidence="1">Shoot tissue taken approximately 20 cm above the soil surface</tissue>
    </source>
</reference>
<protein>
    <submittedName>
        <fullName evidence="1">Uncharacterized protein</fullName>
    </submittedName>
</protein>
<dbReference type="AlphaFoldDB" id="A0A0A9HQ78"/>